<feature type="region of interest" description="Disordered" evidence="2">
    <location>
        <begin position="628"/>
        <end position="647"/>
    </location>
</feature>
<reference evidence="3 4" key="1">
    <citation type="journal article" date="2016" name="Proc. Natl. Acad. Sci. U.S.A.">
        <title>Comparative genomics of biotechnologically important yeasts.</title>
        <authorList>
            <person name="Riley R."/>
            <person name="Haridas S."/>
            <person name="Wolfe K.H."/>
            <person name="Lopes M.R."/>
            <person name="Hittinger C.T."/>
            <person name="Goeker M."/>
            <person name="Salamov A.A."/>
            <person name="Wisecaver J.H."/>
            <person name="Long T.M."/>
            <person name="Calvey C.H."/>
            <person name="Aerts A.L."/>
            <person name="Barry K.W."/>
            <person name="Choi C."/>
            <person name="Clum A."/>
            <person name="Coughlan A.Y."/>
            <person name="Deshpande S."/>
            <person name="Douglass A.P."/>
            <person name="Hanson S.J."/>
            <person name="Klenk H.-P."/>
            <person name="LaButti K.M."/>
            <person name="Lapidus A."/>
            <person name="Lindquist E.A."/>
            <person name="Lipzen A.M."/>
            <person name="Meier-Kolthoff J.P."/>
            <person name="Ohm R.A."/>
            <person name="Otillar R.P."/>
            <person name="Pangilinan J.L."/>
            <person name="Peng Y."/>
            <person name="Rokas A."/>
            <person name="Rosa C.A."/>
            <person name="Scheuner C."/>
            <person name="Sibirny A.A."/>
            <person name="Slot J.C."/>
            <person name="Stielow J.B."/>
            <person name="Sun H."/>
            <person name="Kurtzman C.P."/>
            <person name="Blackwell M."/>
            <person name="Grigoriev I.V."/>
            <person name="Jeffries T.W."/>
        </authorList>
    </citation>
    <scope>NUCLEOTIDE SEQUENCE [LARGE SCALE GENOMIC DNA]</scope>
    <source>
        <strain evidence="3 4">DSM 6958</strain>
    </source>
</reference>
<accession>A0A1E3PKK9</accession>
<feature type="compositionally biased region" description="Low complexity" evidence="2">
    <location>
        <begin position="945"/>
        <end position="963"/>
    </location>
</feature>
<feature type="region of interest" description="Disordered" evidence="2">
    <location>
        <begin position="820"/>
        <end position="839"/>
    </location>
</feature>
<feature type="region of interest" description="Disordered" evidence="2">
    <location>
        <begin position="107"/>
        <end position="148"/>
    </location>
</feature>
<sequence>MDTYPSAFHHTSDVVTDVPARPPLYQDDLAKSMRALHHLSLDIPLLPPSSPFSQEAALNDHIQSQHRQEYQQLQLQHQLEIQQLQQHQHQLEIQQLQQHQLHAQQQKQLLHHYQHQYHQSEQLPPPDPIPVSTPSATTSLSSDYFSSTTADVQPSSRCFSPLHEFPIKEEVEEEERAALEDLRRELVKKQLLIHQLMDVITPPVISTPLVAPIPLENSRNELKIATLTARDFSSNPPSLTSTSVSQLPQPPTSIINKTPNVQPATDIPPIFHTVKNSEIENIDETRNLLPPLPENPIISATNVALAVTSANYNPSSLTSPVAYSNPQSSPTKIDSLSSTLYNTNLGLSPKFPVQKVPTSSLLTENNGGNDYNDNDYNNDSNDNNDNNDNKEDVCISTPVSQSFLHSIDHNFHPSTDNESTNPLGENLIQTPPLTPKSFSSARKRPGVATTISAPLIGSNSPSSTAQTSIPNNFNRNFSAPILSKFDPDLPSVMTINPRRMTHASLTTDYESDESSVDLDPAAFGDSTVTGSSEPFPLQQSKTTKERKRLKIKKRHLHIPLAAMGLDNVLLQNSYSINNSNNLNNINGSNIGFVNTMLNYHSDNNHPNSHPNSNNDFYDTMLTSDGEFYDSSHGNSGSSSATATTPLSSTSNLFKKIRSNIKRRVSRASSLSAHEARENYLNSENSSASNAGGGSHRNSLSSSINPLTTVSTTISSISAPTATGSGLSTMSNTNPISTVTILKPLSSPSMTTASLTAVTSSPQASNVDDSGSILTSPSVFDLSSTSSGSGSGLGSVSSSTANVLGSSSNLSNSATERLRYNNNTNHANNTGTINNNINPNHNNGSTVNFVENALYGYGYVDTLATGSNINADDGDGLGDDEQELSDYFDRAMMVIDAVKRRKSKKETKVLIEKPEGTSNELVDCPDIFKSNHNRQHHHHNRHHNHNSNTNNNNNNNNNSNNNNHVGVSSLVSSLPEVTDLSNNNSGTDLLYSRALSASSIPSEDFGDVGQDFNYDEYASINPSASTIVLHKLTIPTVENTRNLSIKELVTQMKECERLVEMTREKMEQSGWYNSESIEKWVTEGRVVKMSWVSVIEARSMSESRS</sequence>
<feature type="coiled-coil region" evidence="1">
    <location>
        <begin position="169"/>
        <end position="199"/>
    </location>
</feature>
<dbReference type="Proteomes" id="UP000095009">
    <property type="component" value="Unassembled WGS sequence"/>
</dbReference>
<dbReference type="OrthoDB" id="4091267at2759"/>
<name>A0A1E3PKK9_9ASCO</name>
<feature type="region of interest" description="Disordered" evidence="2">
    <location>
        <begin position="681"/>
        <end position="703"/>
    </location>
</feature>
<feature type="compositionally biased region" description="Low complexity" evidence="2">
    <location>
        <begin position="630"/>
        <end position="647"/>
    </location>
</feature>
<evidence type="ECO:0000256" key="2">
    <source>
        <dbReference type="SAM" id="MobiDB-lite"/>
    </source>
</evidence>
<evidence type="ECO:0000313" key="3">
    <source>
        <dbReference type="EMBL" id="ODQ65734.1"/>
    </source>
</evidence>
<proteinExistence type="predicted"/>
<feature type="compositionally biased region" description="Polar residues" evidence="2">
    <location>
        <begin position="526"/>
        <end position="540"/>
    </location>
</feature>
<evidence type="ECO:0000313" key="4">
    <source>
        <dbReference type="Proteomes" id="UP000095009"/>
    </source>
</evidence>
<dbReference type="EMBL" id="KV454409">
    <property type="protein sequence ID" value="ODQ65734.1"/>
    <property type="molecule type" value="Genomic_DNA"/>
</dbReference>
<evidence type="ECO:0000256" key="1">
    <source>
        <dbReference type="SAM" id="Coils"/>
    </source>
</evidence>
<dbReference type="PANTHER" id="PTHR20916">
    <property type="entry name" value="CYSTEINE AND GLYCINE-RICH PROTEIN 2 BINDING PROTEIN"/>
    <property type="match status" value="1"/>
</dbReference>
<dbReference type="STRING" id="857566.A0A1E3PKK9"/>
<dbReference type="AlphaFoldDB" id="A0A1E3PKK9"/>
<feature type="compositionally biased region" description="Polar residues" evidence="2">
    <location>
        <begin position="135"/>
        <end position="148"/>
    </location>
</feature>
<protein>
    <submittedName>
        <fullName evidence="3">Uncharacterized protein</fullName>
    </submittedName>
</protein>
<feature type="compositionally biased region" description="Basic residues" evidence="2">
    <location>
        <begin position="930"/>
        <end position="944"/>
    </location>
</feature>
<keyword evidence="1" id="KW-0175">Coiled coil</keyword>
<dbReference type="PANTHER" id="PTHR20916:SF18">
    <property type="entry name" value="IPT_TIG DOMAIN-CONTAINING PROTEIN"/>
    <property type="match status" value="1"/>
</dbReference>
<organism evidence="3 4">
    <name type="scientific">Nadsonia fulvescens var. elongata DSM 6958</name>
    <dbReference type="NCBI Taxonomy" id="857566"/>
    <lineage>
        <taxon>Eukaryota</taxon>
        <taxon>Fungi</taxon>
        <taxon>Dikarya</taxon>
        <taxon>Ascomycota</taxon>
        <taxon>Saccharomycotina</taxon>
        <taxon>Dipodascomycetes</taxon>
        <taxon>Dipodascales</taxon>
        <taxon>Dipodascales incertae sedis</taxon>
        <taxon>Nadsonia</taxon>
    </lineage>
</organism>
<feature type="compositionally biased region" description="Low complexity" evidence="2">
    <location>
        <begin position="783"/>
        <end position="812"/>
    </location>
</feature>
<feature type="region of interest" description="Disordered" evidence="2">
    <location>
        <begin position="783"/>
        <end position="813"/>
    </location>
</feature>
<feature type="region of interest" description="Disordered" evidence="2">
    <location>
        <begin position="359"/>
        <end position="393"/>
    </location>
</feature>
<feature type="region of interest" description="Disordered" evidence="2">
    <location>
        <begin position="919"/>
        <end position="966"/>
    </location>
</feature>
<feature type="compositionally biased region" description="Polar residues" evidence="2">
    <location>
        <begin position="412"/>
        <end position="440"/>
    </location>
</feature>
<feature type="region of interest" description="Disordered" evidence="2">
    <location>
        <begin position="524"/>
        <end position="546"/>
    </location>
</feature>
<feature type="compositionally biased region" description="Low complexity" evidence="2">
    <location>
        <begin position="365"/>
        <end position="386"/>
    </location>
</feature>
<feature type="region of interest" description="Disordered" evidence="2">
    <location>
        <begin position="407"/>
        <end position="442"/>
    </location>
</feature>
<keyword evidence="4" id="KW-1185">Reference proteome</keyword>
<gene>
    <name evidence="3" type="ORF">NADFUDRAFT_41726</name>
</gene>